<dbReference type="InterPro" id="IPR004330">
    <property type="entry name" value="FAR1_DNA_bnd_dom"/>
</dbReference>
<dbReference type="InterPro" id="IPR018289">
    <property type="entry name" value="MULE_transposase_dom"/>
</dbReference>
<dbReference type="EMBL" id="JARYMX010000005">
    <property type="protein sequence ID" value="KAJ9547603.1"/>
    <property type="molecule type" value="Genomic_DNA"/>
</dbReference>
<sequence length="774" mass="89401">MENSNADVLHNLTNCSTSVLDDLPSIDSNFCEIDHDSTIDNTHDLFTGNVDSTTNMFDPDDFISSMKEKHNVAINLVPNVPEEFIPTVGSLFQSIGDCVEMYRKYADHADFDIRRSTQTTFNDKSVRIKYLVCHKHGVPNKHSVDNINVGEKRKVLRNMNFKVTGCEAQVRFCRVDGTSLNKLYYFHPNHNHLLQLKFSDKRLIYRAGNVNIGASKAHQIQVCLKGGYEEVGSSRTNYKNFKRDFDSFVGDGDLQMVINLFNEHVVNGTNFVFEYKVSNGKLEGLFWADKLSRFNYKEFGHVISFDATYRSNKHCIVFVPFLVIDNNCHSVVVGSVSVIHLAIRSVFKSSWCSTKAVLTDQDAAIKETFPVVFNESRHRLCMWHIMDKLPSRVGSNIIVQTDFRQRLLKLVWSVYLGPQEFEAKWTELLGEYNLLGHPWLSFVYKLISEWIPVYFKELPMCGLMKTTSWSESLNSFFRSFAHHENCLLKFILSHDTTMGKQRNRQRNDEHLTNTTIPDFKTLRSVERHAALVYTRRVFFDVQKEIVKANQYCSQWNVVVDGTRQIFTIRQKDKSFKTKTEFKVVLLQDDGSLACDCQMFEYFGILCCHIFCVLFNIDVEKIPTQYIHRPWTRGVIPMDVLRTRRIQRGSNERSDQLTNDIQFEFDQIMSRAYGDEEKLELFLKKVRLIKSEFSTDVISEKGSTKDAYFEKLLGVSKPTNIDVRAPEGIRNKGCGTGKRLQSGGERAMKNARHQRKCKACNEFTNHDSRNCPKKK</sequence>
<feature type="domain" description="SWIM-type" evidence="5">
    <location>
        <begin position="581"/>
        <end position="617"/>
    </location>
</feature>
<accession>A0AA38SS51</accession>
<dbReference type="AlphaFoldDB" id="A0AA38SS51"/>
<organism evidence="6 7">
    <name type="scientific">Centaurea solstitialis</name>
    <name type="common">yellow star-thistle</name>
    <dbReference type="NCBI Taxonomy" id="347529"/>
    <lineage>
        <taxon>Eukaryota</taxon>
        <taxon>Viridiplantae</taxon>
        <taxon>Streptophyta</taxon>
        <taxon>Embryophyta</taxon>
        <taxon>Tracheophyta</taxon>
        <taxon>Spermatophyta</taxon>
        <taxon>Magnoliopsida</taxon>
        <taxon>eudicotyledons</taxon>
        <taxon>Gunneridae</taxon>
        <taxon>Pentapetalae</taxon>
        <taxon>asterids</taxon>
        <taxon>campanulids</taxon>
        <taxon>Asterales</taxon>
        <taxon>Asteraceae</taxon>
        <taxon>Carduoideae</taxon>
        <taxon>Cardueae</taxon>
        <taxon>Centaureinae</taxon>
        <taxon>Centaurea</taxon>
    </lineage>
</organism>
<dbReference type="Pfam" id="PF03101">
    <property type="entry name" value="FAR1"/>
    <property type="match status" value="1"/>
</dbReference>
<reference evidence="6" key="1">
    <citation type="submission" date="2023-03" db="EMBL/GenBank/DDBJ databases">
        <title>Chromosome-scale reference genome and RAD-based genetic map of yellow starthistle (Centaurea solstitialis) reveal putative structural variation and QTLs associated with invader traits.</title>
        <authorList>
            <person name="Reatini B."/>
            <person name="Cang F.A."/>
            <person name="Jiang Q."/>
            <person name="Mckibben M.T.W."/>
            <person name="Barker M.S."/>
            <person name="Rieseberg L.H."/>
            <person name="Dlugosch K.M."/>
        </authorList>
    </citation>
    <scope>NUCLEOTIDE SEQUENCE</scope>
    <source>
        <strain evidence="6">CAN-66</strain>
        <tissue evidence="6">Leaf</tissue>
    </source>
</reference>
<dbReference type="PANTHER" id="PTHR47718">
    <property type="entry name" value="OS01G0519700 PROTEIN"/>
    <property type="match status" value="1"/>
</dbReference>
<proteinExistence type="predicted"/>
<evidence type="ECO:0000256" key="1">
    <source>
        <dbReference type="ARBA" id="ARBA00022723"/>
    </source>
</evidence>
<dbReference type="Pfam" id="PF10551">
    <property type="entry name" value="MULE"/>
    <property type="match status" value="1"/>
</dbReference>
<keyword evidence="1" id="KW-0479">Metal-binding</keyword>
<gene>
    <name evidence="6" type="ORF">OSB04_020146</name>
</gene>
<dbReference type="InterPro" id="IPR007527">
    <property type="entry name" value="Znf_SWIM"/>
</dbReference>
<dbReference type="Proteomes" id="UP001172457">
    <property type="component" value="Chromosome 5"/>
</dbReference>
<dbReference type="Pfam" id="PF04434">
    <property type="entry name" value="SWIM"/>
    <property type="match status" value="1"/>
</dbReference>
<dbReference type="SMART" id="SM00575">
    <property type="entry name" value="ZnF_PMZ"/>
    <property type="match status" value="1"/>
</dbReference>
<evidence type="ECO:0000256" key="3">
    <source>
        <dbReference type="ARBA" id="ARBA00022833"/>
    </source>
</evidence>
<evidence type="ECO:0000313" key="6">
    <source>
        <dbReference type="EMBL" id="KAJ9547603.1"/>
    </source>
</evidence>
<comment type="caution">
    <text evidence="6">The sequence shown here is derived from an EMBL/GenBank/DDBJ whole genome shotgun (WGS) entry which is preliminary data.</text>
</comment>
<keyword evidence="3" id="KW-0862">Zinc</keyword>
<keyword evidence="7" id="KW-1185">Reference proteome</keyword>
<dbReference type="PANTHER" id="PTHR47718:SF12">
    <property type="entry name" value="PROTEIN FAR1-RELATED SEQUENCE"/>
    <property type="match status" value="1"/>
</dbReference>
<name>A0AA38SS51_9ASTR</name>
<protein>
    <recommendedName>
        <fullName evidence="5">SWIM-type domain-containing protein</fullName>
    </recommendedName>
</protein>
<dbReference type="GO" id="GO:0008270">
    <property type="term" value="F:zinc ion binding"/>
    <property type="evidence" value="ECO:0007669"/>
    <property type="project" value="UniProtKB-KW"/>
</dbReference>
<evidence type="ECO:0000313" key="7">
    <source>
        <dbReference type="Proteomes" id="UP001172457"/>
    </source>
</evidence>
<evidence type="ECO:0000259" key="5">
    <source>
        <dbReference type="PROSITE" id="PS50966"/>
    </source>
</evidence>
<evidence type="ECO:0000256" key="4">
    <source>
        <dbReference type="PROSITE-ProRule" id="PRU00325"/>
    </source>
</evidence>
<dbReference type="PROSITE" id="PS50966">
    <property type="entry name" value="ZF_SWIM"/>
    <property type="match status" value="1"/>
</dbReference>
<dbReference type="InterPro" id="IPR006564">
    <property type="entry name" value="Znf_PMZ"/>
</dbReference>
<keyword evidence="2 4" id="KW-0863">Zinc-finger</keyword>
<feature type="non-terminal residue" evidence="6">
    <location>
        <position position="1"/>
    </location>
</feature>
<evidence type="ECO:0000256" key="2">
    <source>
        <dbReference type="ARBA" id="ARBA00022771"/>
    </source>
</evidence>